<name>A0A143PX23_LUTPR</name>
<evidence type="ECO:0000256" key="6">
    <source>
        <dbReference type="ARBA" id="ARBA00023326"/>
    </source>
</evidence>
<dbReference type="InterPro" id="IPR005154">
    <property type="entry name" value="Glyco_hydro_67_aGlcAse_N"/>
</dbReference>
<keyword evidence="6 9" id="KW-0624">Polysaccharide degradation</keyword>
<dbReference type="GO" id="GO:0046559">
    <property type="term" value="F:alpha-glucuronidase activity"/>
    <property type="evidence" value="ECO:0007669"/>
    <property type="project" value="InterPro"/>
</dbReference>
<evidence type="ECO:0000256" key="5">
    <source>
        <dbReference type="ARBA" id="ARBA00023295"/>
    </source>
</evidence>
<reference evidence="13 14" key="1">
    <citation type="journal article" date="2016" name="Genome Announc.">
        <title>First Complete Genome Sequence of a Subdivision 6 Acidobacterium Strain.</title>
        <authorList>
            <person name="Huang S."/>
            <person name="Vieira S."/>
            <person name="Bunk B."/>
            <person name="Riedel T."/>
            <person name="Sproer C."/>
            <person name="Overmann J."/>
        </authorList>
    </citation>
    <scope>NUCLEOTIDE SEQUENCE [LARGE SCALE GENOMIC DNA]</scope>
    <source>
        <strain evidence="14">DSM 100886 HEG_-6_39</strain>
    </source>
</reference>
<evidence type="ECO:0000256" key="3">
    <source>
        <dbReference type="ARBA" id="ARBA00022801"/>
    </source>
</evidence>
<dbReference type="InterPro" id="IPR011100">
    <property type="entry name" value="Glyco_hydro_67_cat"/>
</dbReference>
<dbReference type="InterPro" id="IPR011395">
    <property type="entry name" value="Glyco_hydro_67_aGlcAse"/>
</dbReference>
<evidence type="ECO:0000313" key="13">
    <source>
        <dbReference type="EMBL" id="AMY12339.1"/>
    </source>
</evidence>
<reference evidence="14" key="2">
    <citation type="submission" date="2016-04" db="EMBL/GenBank/DDBJ databases">
        <title>First Complete Genome Sequence of a Subdivision 6 Acidobacterium.</title>
        <authorList>
            <person name="Huang S."/>
            <person name="Vieira S."/>
            <person name="Bunk B."/>
            <person name="Riedel T."/>
            <person name="Sproeer C."/>
            <person name="Overmann J."/>
        </authorList>
    </citation>
    <scope>NUCLEOTIDE SEQUENCE [LARGE SCALE GENOMIC DNA]</scope>
    <source>
        <strain evidence="14">DSM 100886 HEG_-6_39</strain>
    </source>
</reference>
<evidence type="ECO:0000256" key="7">
    <source>
        <dbReference type="PIRNR" id="PIRNR029900"/>
    </source>
</evidence>
<dbReference type="SUPFAM" id="SSF55545">
    <property type="entry name" value="beta-N-acetylhexosaminidase-like domain"/>
    <property type="match status" value="1"/>
</dbReference>
<dbReference type="Gene3D" id="3.90.1330.10">
    <property type="entry name" value="Alpha-glucuronidase, C-terminal domain"/>
    <property type="match status" value="1"/>
</dbReference>
<dbReference type="Gene3D" id="3.30.379.10">
    <property type="entry name" value="Chitobiase/beta-hexosaminidase domain 2-like"/>
    <property type="match status" value="1"/>
</dbReference>
<keyword evidence="2 7" id="KW-0858">Xylan degradation</keyword>
<feature type="domain" description="Glycosyl hydrolase family 67 C-terminal" evidence="11">
    <location>
        <begin position="477"/>
        <end position="693"/>
    </location>
</feature>
<evidence type="ECO:0000256" key="8">
    <source>
        <dbReference type="PIRSR" id="PIRSR029900-1"/>
    </source>
</evidence>
<dbReference type="OrthoDB" id="339499at2"/>
<keyword evidence="14" id="KW-1185">Reference proteome</keyword>
<dbReference type="Gene3D" id="3.20.20.80">
    <property type="entry name" value="Glycosidases"/>
    <property type="match status" value="1"/>
</dbReference>
<evidence type="ECO:0000256" key="1">
    <source>
        <dbReference type="ARBA" id="ARBA00008833"/>
    </source>
</evidence>
<evidence type="ECO:0000313" key="14">
    <source>
        <dbReference type="Proteomes" id="UP000076079"/>
    </source>
</evidence>
<feature type="domain" description="Glycosyl hydrolase family 67 catalytic" evidence="12">
    <location>
        <begin position="157"/>
        <end position="476"/>
    </location>
</feature>
<gene>
    <name evidence="13" type="ORF">LuPra_05612</name>
</gene>
<evidence type="ECO:0000256" key="4">
    <source>
        <dbReference type="ARBA" id="ARBA00023277"/>
    </source>
</evidence>
<dbReference type="Pfam" id="PF07477">
    <property type="entry name" value="Glyco_hydro_67C"/>
    <property type="match status" value="1"/>
</dbReference>
<comment type="catalytic activity">
    <reaction evidence="9">
        <text>Hydrolysis of (1-&gt;2)-alpha-D-(4-O-methyl)glucuronosyl links in the main chain of hardwood xylans.</text>
        <dbReference type="EC" id="3.2.1.131"/>
    </reaction>
</comment>
<dbReference type="PATRIC" id="fig|1813736.3.peg.5899"/>
<proteinExistence type="inferred from homology"/>
<organism evidence="13 14">
    <name type="scientific">Luteitalea pratensis</name>
    <dbReference type="NCBI Taxonomy" id="1855912"/>
    <lineage>
        <taxon>Bacteria</taxon>
        <taxon>Pseudomonadati</taxon>
        <taxon>Acidobacteriota</taxon>
        <taxon>Vicinamibacteria</taxon>
        <taxon>Vicinamibacterales</taxon>
        <taxon>Vicinamibacteraceae</taxon>
        <taxon>Luteitalea</taxon>
    </lineage>
</organism>
<dbReference type="STRING" id="1855912.LuPra_05612"/>
<feature type="active site" description="Proton donor" evidence="8">
    <location>
        <position position="314"/>
    </location>
</feature>
<dbReference type="SUPFAM" id="SSF51445">
    <property type="entry name" value="(Trans)glycosidases"/>
    <property type="match status" value="1"/>
</dbReference>
<dbReference type="Pfam" id="PF03648">
    <property type="entry name" value="Glyco_hydro_67N"/>
    <property type="match status" value="1"/>
</dbReference>
<comment type="similarity">
    <text evidence="1 7 9">Belongs to the glycosyl hydrolase 67 family.</text>
</comment>
<evidence type="ECO:0000256" key="2">
    <source>
        <dbReference type="ARBA" id="ARBA00022651"/>
    </source>
</evidence>
<dbReference type="PANTHER" id="PTHR39207:SF1">
    <property type="entry name" value="ALPHA-GLUCURONIDASE A"/>
    <property type="match status" value="1"/>
</dbReference>
<evidence type="ECO:0000259" key="11">
    <source>
        <dbReference type="Pfam" id="PF07477"/>
    </source>
</evidence>
<dbReference type="InterPro" id="IPR037054">
    <property type="entry name" value="A-glucoronidase_C_sf"/>
</dbReference>
<dbReference type="InterPro" id="IPR017853">
    <property type="entry name" value="GH"/>
</dbReference>
<keyword evidence="5 7" id="KW-0326">Glycosidase</keyword>
<evidence type="ECO:0000256" key="9">
    <source>
        <dbReference type="RuleBase" id="RU361198"/>
    </source>
</evidence>
<dbReference type="RefSeq" id="WP_110173804.1">
    <property type="nucleotide sequence ID" value="NZ_CP015136.1"/>
</dbReference>
<feature type="domain" description="Alpha glucuronidase N-terminal" evidence="10">
    <location>
        <begin position="32"/>
        <end position="153"/>
    </location>
</feature>
<dbReference type="EC" id="3.2.1.131" evidence="9"/>
<dbReference type="AlphaFoldDB" id="A0A143PX23"/>
<keyword evidence="3 7" id="KW-0378">Hydrolase</keyword>
<accession>A0A143PX23</accession>
<comment type="subunit">
    <text evidence="9">Homodimer.</text>
</comment>
<keyword evidence="4 9" id="KW-0119">Carbohydrate metabolism</keyword>
<sequence length="695" mass="76423">MDNVTKGRVAAVACLVFVFAAAPARGEDGYDLWLRYRPIVDEARRVEISAHATAIVAPAGGETMRVAVDELQRGLRGLTGHEASRVPAPDRGGAIVLGTPASSPAIAALRLEEALKAVGDEGYVLRSVRVQDRPVTVVAARHDIGVLYGTFHLLRLIQTSASVTSLDVSERPRLNRRLLNHWDNMDGSIERGYAGRSLWNWAALPATVDSRIADYARANASLGINGTVINSVNANARTLQPEYLDKVAAIARVLRPYGIRVYLSANFSAPRTIGGLATADPLDAAVAAWWRAKADEIYARIPDFGGFAVKANSEGQPGPQDYKRTHADGANMLADALASHGGVVMWRAFVYDDSVDPDRVKRAYLEFTRLDGTFRDNVFVQVKNGALDFQPREPFHPLFGAMPKTPLMAELQITQEYLGQSTHAVYLAPMWREFLASDTFAAGPGSTVARVIEGDVHPYADTGIAGVANTGSDRNWTGHGLAQANWHAYGRLAWNPSLSPEGLADEWVRMTWSNEARIVATITDLLLRSRETYVDYTMPLGLHHLIGGDHYAPMPENADPRRADWSAIYYHRASRDGVGVDRSRRGTDAVGQYRSPLRERWADPATTPDALLLWFHRLPWTYRMASGRTLWDEIVSHYTRGAEGAAAFEQAWQSIAGQVDAERHVAVAAKLHQQAIDAAAWRDKCVAYFRQFAQP</sequence>
<dbReference type="PANTHER" id="PTHR39207">
    <property type="entry name" value="ALPHA-GLUCURONIDASE A"/>
    <property type="match status" value="1"/>
</dbReference>
<evidence type="ECO:0000259" key="12">
    <source>
        <dbReference type="Pfam" id="PF07488"/>
    </source>
</evidence>
<dbReference type="InterPro" id="IPR029018">
    <property type="entry name" value="Hex-like_dom2"/>
</dbReference>
<evidence type="ECO:0000259" key="10">
    <source>
        <dbReference type="Pfam" id="PF03648"/>
    </source>
</evidence>
<feature type="active site" description="Proton acceptor" evidence="8">
    <location>
        <position position="388"/>
    </location>
</feature>
<dbReference type="InterPro" id="IPR011099">
    <property type="entry name" value="Glyco_hydro_67_C"/>
</dbReference>
<dbReference type="PIRSF" id="PIRSF029900">
    <property type="entry name" value="Alpha-glucuronds"/>
    <property type="match status" value="1"/>
</dbReference>
<dbReference type="GO" id="GO:0033939">
    <property type="term" value="F:xylan alpha-1,2-glucuronosidase activity"/>
    <property type="evidence" value="ECO:0007669"/>
    <property type="project" value="UniProtKB-EC"/>
</dbReference>
<dbReference type="GO" id="GO:0005576">
    <property type="term" value="C:extracellular region"/>
    <property type="evidence" value="ECO:0007669"/>
    <property type="project" value="InterPro"/>
</dbReference>
<protein>
    <recommendedName>
        <fullName evidence="9">Xylan alpha-1,2-glucuronidase</fullName>
        <ecNumber evidence="9">3.2.1.131</ecNumber>
    </recommendedName>
</protein>
<dbReference type="Pfam" id="PF07488">
    <property type="entry name" value="Glyco_hydro_67M"/>
    <property type="match status" value="1"/>
</dbReference>
<dbReference type="Proteomes" id="UP000076079">
    <property type="component" value="Chromosome"/>
</dbReference>
<feature type="active site" description="Proton acceptor" evidence="8">
    <location>
        <position position="416"/>
    </location>
</feature>
<dbReference type="GO" id="GO:0045493">
    <property type="term" value="P:xylan catabolic process"/>
    <property type="evidence" value="ECO:0007669"/>
    <property type="project" value="UniProtKB-KW"/>
</dbReference>
<dbReference type="EMBL" id="CP015136">
    <property type="protein sequence ID" value="AMY12339.1"/>
    <property type="molecule type" value="Genomic_DNA"/>
</dbReference>
<dbReference type="KEGG" id="abac:LuPra_05612"/>